<dbReference type="Pfam" id="PF13343">
    <property type="entry name" value="SBP_bac_6"/>
    <property type="match status" value="1"/>
</dbReference>
<keyword evidence="2" id="KW-0479">Metal-binding</keyword>
<evidence type="ECO:0000313" key="4">
    <source>
        <dbReference type="EMBL" id="KWV50142.1"/>
    </source>
</evidence>
<comment type="caution">
    <text evidence="4">The sequence shown here is derived from an EMBL/GenBank/DDBJ whole genome shotgun (WGS) entry which is preliminary data.</text>
</comment>
<feature type="chain" id="PRO_5007136871" evidence="3">
    <location>
        <begin position="31"/>
        <end position="355"/>
    </location>
</feature>
<proteinExistence type="predicted"/>
<accession>A0A109JJD8</accession>
<feature type="binding site" evidence="2">
    <location>
        <position position="247"/>
    </location>
    <ligand>
        <name>Fe cation</name>
        <dbReference type="ChEBI" id="CHEBI:24875"/>
    </ligand>
</feature>
<evidence type="ECO:0000256" key="1">
    <source>
        <dbReference type="ARBA" id="ARBA00022729"/>
    </source>
</evidence>
<evidence type="ECO:0000256" key="3">
    <source>
        <dbReference type="SAM" id="SignalP"/>
    </source>
</evidence>
<reference evidence="4 5" key="1">
    <citation type="submission" date="2015-11" db="EMBL/GenBank/DDBJ databases">
        <title>Draft Genome Sequence of the Strain BR 10303 (Bradyrhizobium sp.) isolated from nodules of Centrolobium paraense.</title>
        <authorList>
            <person name="Zelli J.E."/>
            <person name="Simoes-Araujo J.L."/>
            <person name="Barauna A.C."/>
            <person name="Silva K."/>
        </authorList>
    </citation>
    <scope>NUCLEOTIDE SEQUENCE [LARGE SCALE GENOMIC DNA]</scope>
    <source>
        <strain evidence="4 5">BR 10303</strain>
    </source>
</reference>
<dbReference type="InterPro" id="IPR026045">
    <property type="entry name" value="Ferric-bd"/>
</dbReference>
<dbReference type="AlphaFoldDB" id="A0A109JJD8"/>
<dbReference type="RefSeq" id="WP_066511703.1">
    <property type="nucleotide sequence ID" value="NZ_LNCU01000096.1"/>
</dbReference>
<dbReference type="PANTHER" id="PTHR30006">
    <property type="entry name" value="THIAMINE-BINDING PERIPLASMIC PROTEIN-RELATED"/>
    <property type="match status" value="1"/>
</dbReference>
<feature type="signal peptide" evidence="3">
    <location>
        <begin position="1"/>
        <end position="30"/>
    </location>
</feature>
<dbReference type="PIRSF" id="PIRSF002825">
    <property type="entry name" value="CfbpA"/>
    <property type="match status" value="1"/>
</dbReference>
<evidence type="ECO:0000313" key="5">
    <source>
        <dbReference type="Proteomes" id="UP000057737"/>
    </source>
</evidence>
<dbReference type="PROSITE" id="PS51318">
    <property type="entry name" value="TAT"/>
    <property type="match status" value="1"/>
</dbReference>
<dbReference type="Proteomes" id="UP000057737">
    <property type="component" value="Unassembled WGS sequence"/>
</dbReference>
<dbReference type="EMBL" id="LNCU01000096">
    <property type="protein sequence ID" value="KWV50142.1"/>
    <property type="molecule type" value="Genomic_DNA"/>
</dbReference>
<sequence length="355" mass="39396">MRNRKWSRRDWLKASAATAAGVLFAEPLRAAAPPASVVTPELIAAAQKEGKVSYYSALELNTAERLARAFEQKYPGINVRVERSGAERIFQRIAQEQGSGIHAVDVANSTDPAHYLDWKKNDWLAAYMPEDVVKHFPADQIDPDGTYATSCAWFEVIGYNTEQVKPEEAPKSYADLLDPKWRGKLVKGHPSYSGAILTATFVLVRDLGWPYLEKLAQQRVMQVQSAADPPKKILLGERAVMADGNDYNLVLAKDQGKPVEVVHPAEGAPLIIVPSGIFKSAPNPNAAKLFQSFFFSAETQQMLADEFAHRSFHAEVKEKAEHVPLAKLKMLKADPAQVQAQSEEIKARYAKLFRV</sequence>
<gene>
    <name evidence="4" type="ORF">AS156_14310</name>
</gene>
<protein>
    <submittedName>
        <fullName evidence="4">Iron ABC transporter substrate-binding protein</fullName>
    </submittedName>
</protein>
<keyword evidence="2" id="KW-0408">Iron</keyword>
<evidence type="ECO:0000256" key="2">
    <source>
        <dbReference type="PIRSR" id="PIRSR002825-1"/>
    </source>
</evidence>
<keyword evidence="5" id="KW-1185">Reference proteome</keyword>
<dbReference type="InterPro" id="IPR006311">
    <property type="entry name" value="TAT_signal"/>
</dbReference>
<name>A0A109JJD8_9BRAD</name>
<dbReference type="Gene3D" id="3.40.190.10">
    <property type="entry name" value="Periplasmic binding protein-like II"/>
    <property type="match status" value="2"/>
</dbReference>
<organism evidence="4 5">
    <name type="scientific">Bradyrhizobium macuxiense</name>
    <dbReference type="NCBI Taxonomy" id="1755647"/>
    <lineage>
        <taxon>Bacteria</taxon>
        <taxon>Pseudomonadati</taxon>
        <taxon>Pseudomonadota</taxon>
        <taxon>Alphaproteobacteria</taxon>
        <taxon>Hyphomicrobiales</taxon>
        <taxon>Nitrobacteraceae</taxon>
        <taxon>Bradyrhizobium</taxon>
    </lineage>
</organism>
<dbReference type="OrthoDB" id="7374867at2"/>
<keyword evidence="1 3" id="KW-0732">Signal</keyword>
<dbReference type="GO" id="GO:0046872">
    <property type="term" value="F:metal ion binding"/>
    <property type="evidence" value="ECO:0007669"/>
    <property type="project" value="UniProtKB-KW"/>
</dbReference>
<dbReference type="SUPFAM" id="SSF53850">
    <property type="entry name" value="Periplasmic binding protein-like II"/>
    <property type="match status" value="1"/>
</dbReference>